<evidence type="ECO:0000256" key="3">
    <source>
        <dbReference type="ARBA" id="ARBA00022741"/>
    </source>
</evidence>
<evidence type="ECO:0000313" key="10">
    <source>
        <dbReference type="Proteomes" id="UP000288216"/>
    </source>
</evidence>
<reference evidence="9 10" key="1">
    <citation type="journal article" date="2018" name="Nat. Ecol. Evol.">
        <title>Shark genomes provide insights into elasmobranch evolution and the origin of vertebrates.</title>
        <authorList>
            <person name="Hara Y"/>
            <person name="Yamaguchi K"/>
            <person name="Onimaru K"/>
            <person name="Kadota M"/>
            <person name="Koyanagi M"/>
            <person name="Keeley SD"/>
            <person name="Tatsumi K"/>
            <person name="Tanaka K"/>
            <person name="Motone F"/>
            <person name="Kageyama Y"/>
            <person name="Nozu R"/>
            <person name="Adachi N"/>
            <person name="Nishimura O"/>
            <person name="Nakagawa R"/>
            <person name="Tanegashima C"/>
            <person name="Kiyatake I"/>
            <person name="Matsumoto R"/>
            <person name="Murakumo K"/>
            <person name="Nishida K"/>
            <person name="Terakita A"/>
            <person name="Kuratani S"/>
            <person name="Sato K"/>
            <person name="Hyodo S Kuraku.S."/>
        </authorList>
    </citation>
    <scope>NUCLEOTIDE SEQUENCE [LARGE SCALE GENOMIC DNA]</scope>
</reference>
<organism evidence="9 10">
    <name type="scientific">Scyliorhinus torazame</name>
    <name type="common">Cloudy catshark</name>
    <name type="synonym">Catulus torazame</name>
    <dbReference type="NCBI Taxonomy" id="75743"/>
    <lineage>
        <taxon>Eukaryota</taxon>
        <taxon>Metazoa</taxon>
        <taxon>Chordata</taxon>
        <taxon>Craniata</taxon>
        <taxon>Vertebrata</taxon>
        <taxon>Chondrichthyes</taxon>
        <taxon>Elasmobranchii</taxon>
        <taxon>Galeomorphii</taxon>
        <taxon>Galeoidea</taxon>
        <taxon>Carcharhiniformes</taxon>
        <taxon>Scyliorhinidae</taxon>
        <taxon>Scyliorhinus</taxon>
    </lineage>
</organism>
<dbReference type="Pfam" id="PF00211">
    <property type="entry name" value="Guanylate_cyc"/>
    <property type="match status" value="1"/>
</dbReference>
<evidence type="ECO:0000259" key="8">
    <source>
        <dbReference type="PROSITE" id="PS50125"/>
    </source>
</evidence>
<dbReference type="InterPro" id="IPR001054">
    <property type="entry name" value="A/G_cyclase"/>
</dbReference>
<dbReference type="GO" id="GO:0001653">
    <property type="term" value="F:peptide receptor activity"/>
    <property type="evidence" value="ECO:0007669"/>
    <property type="project" value="TreeGrafter"/>
</dbReference>
<sequence>MPRYCLFGDTVNTASRMESTSLPQKIHISSVTFAALVQDDAYEIELRGETELKGRGKMKTYWLIGNKNYSVQNDSLVCHWNPRIKKKNENGDSMSSVQQSGGSSLVQTPSNRTTPLSIMEISANGHAGAKSLQKADSQLALSSLQSSEHSQPHSPNSENGVALHSRNPDQEQELYLKGTSSVESEPFTTKPDVTHIDHENRHLEKSELLPGFVNFS</sequence>
<protein>
    <recommendedName>
        <fullName evidence="8">Guanylate cyclase domain-containing protein</fullName>
    </recommendedName>
</protein>
<dbReference type="EMBL" id="BFAA01012695">
    <property type="protein sequence ID" value="GCB76520.1"/>
    <property type="molecule type" value="Genomic_DNA"/>
</dbReference>
<dbReference type="GO" id="GO:0004016">
    <property type="term" value="F:adenylate cyclase activity"/>
    <property type="evidence" value="ECO:0007669"/>
    <property type="project" value="TreeGrafter"/>
</dbReference>
<dbReference type="GO" id="GO:0035556">
    <property type="term" value="P:intracellular signal transduction"/>
    <property type="evidence" value="ECO:0007669"/>
    <property type="project" value="InterPro"/>
</dbReference>
<keyword evidence="2" id="KW-0812">Transmembrane</keyword>
<dbReference type="InterPro" id="IPR029787">
    <property type="entry name" value="Nucleotide_cyclase"/>
</dbReference>
<gene>
    <name evidence="9" type="ORF">scyTo_0018350</name>
</gene>
<proteinExistence type="predicted"/>
<dbReference type="Proteomes" id="UP000288216">
    <property type="component" value="Unassembled WGS sequence"/>
</dbReference>
<evidence type="ECO:0000256" key="2">
    <source>
        <dbReference type="ARBA" id="ARBA00022692"/>
    </source>
</evidence>
<keyword evidence="3" id="KW-0547">Nucleotide-binding</keyword>
<evidence type="ECO:0000256" key="7">
    <source>
        <dbReference type="SAM" id="MobiDB-lite"/>
    </source>
</evidence>
<evidence type="ECO:0000256" key="1">
    <source>
        <dbReference type="ARBA" id="ARBA00004370"/>
    </source>
</evidence>
<feature type="domain" description="Guanylate cyclase" evidence="8">
    <location>
        <begin position="1"/>
        <end position="18"/>
    </location>
</feature>
<dbReference type="GO" id="GO:0004383">
    <property type="term" value="F:guanylate cyclase activity"/>
    <property type="evidence" value="ECO:0007669"/>
    <property type="project" value="TreeGrafter"/>
</dbReference>
<evidence type="ECO:0000256" key="6">
    <source>
        <dbReference type="ARBA" id="ARBA00023239"/>
    </source>
</evidence>
<dbReference type="AlphaFoldDB" id="A0A401PTR3"/>
<dbReference type="SUPFAM" id="SSF55073">
    <property type="entry name" value="Nucleotide cyclase"/>
    <property type="match status" value="1"/>
</dbReference>
<accession>A0A401PTR3</accession>
<comment type="caution">
    <text evidence="9">The sequence shown here is derived from an EMBL/GenBank/DDBJ whole genome shotgun (WGS) entry which is preliminary data.</text>
</comment>
<dbReference type="PANTHER" id="PTHR11920">
    <property type="entry name" value="GUANYLYL CYCLASE"/>
    <property type="match status" value="1"/>
</dbReference>
<feature type="region of interest" description="Disordered" evidence="7">
    <location>
        <begin position="127"/>
        <end position="164"/>
    </location>
</feature>
<dbReference type="InterPro" id="IPR050401">
    <property type="entry name" value="Cyclic_nucleotide_synthase"/>
</dbReference>
<evidence type="ECO:0000256" key="4">
    <source>
        <dbReference type="ARBA" id="ARBA00022989"/>
    </source>
</evidence>
<evidence type="ECO:0000313" key="9">
    <source>
        <dbReference type="EMBL" id="GCB76520.1"/>
    </source>
</evidence>
<feature type="compositionally biased region" description="Low complexity" evidence="7">
    <location>
        <begin position="93"/>
        <end position="107"/>
    </location>
</feature>
<dbReference type="CDD" id="cd07302">
    <property type="entry name" value="CHD"/>
    <property type="match status" value="1"/>
</dbReference>
<dbReference type="STRING" id="75743.A0A401PTR3"/>
<dbReference type="OrthoDB" id="1890790at2759"/>
<name>A0A401PTR3_SCYTO</name>
<evidence type="ECO:0000256" key="5">
    <source>
        <dbReference type="ARBA" id="ARBA00023136"/>
    </source>
</evidence>
<keyword evidence="10" id="KW-1185">Reference proteome</keyword>
<dbReference type="Gene3D" id="3.30.70.1230">
    <property type="entry name" value="Nucleotide cyclase"/>
    <property type="match status" value="1"/>
</dbReference>
<keyword evidence="5" id="KW-0472">Membrane</keyword>
<feature type="region of interest" description="Disordered" evidence="7">
    <location>
        <begin position="87"/>
        <end position="111"/>
    </location>
</feature>
<comment type="subcellular location">
    <subcellularLocation>
        <location evidence="1">Membrane</location>
    </subcellularLocation>
</comment>
<dbReference type="PANTHER" id="PTHR11920:SF497">
    <property type="entry name" value="GUANYLATE CYCLASE"/>
    <property type="match status" value="1"/>
</dbReference>
<dbReference type="PROSITE" id="PS50125">
    <property type="entry name" value="GUANYLATE_CYCLASE_2"/>
    <property type="match status" value="1"/>
</dbReference>
<feature type="compositionally biased region" description="Low complexity" evidence="7">
    <location>
        <begin position="131"/>
        <end position="158"/>
    </location>
</feature>
<dbReference type="GO" id="GO:0000166">
    <property type="term" value="F:nucleotide binding"/>
    <property type="evidence" value="ECO:0007669"/>
    <property type="project" value="UniProtKB-KW"/>
</dbReference>
<dbReference type="GO" id="GO:0007168">
    <property type="term" value="P:receptor guanylyl cyclase signaling pathway"/>
    <property type="evidence" value="ECO:0007669"/>
    <property type="project" value="TreeGrafter"/>
</dbReference>
<keyword evidence="4" id="KW-1133">Transmembrane helix</keyword>
<dbReference type="GO" id="GO:0005886">
    <property type="term" value="C:plasma membrane"/>
    <property type="evidence" value="ECO:0007669"/>
    <property type="project" value="TreeGrafter"/>
</dbReference>
<keyword evidence="6" id="KW-0456">Lyase</keyword>